<evidence type="ECO:0000313" key="2">
    <source>
        <dbReference type="EMBL" id="PKI78252.1"/>
    </source>
</evidence>
<name>A0A2I0LC50_PUNGR</name>
<sequence length="104" mass="12026">MEEMRAVSVKACDQFMQVALFIGTEKYVHEYFKRKMYLKAYEQPLEPLNGFAVERSKERKKDETETPCEEGRRGCGEDCRGKELERAARGGNWWNLRGAGKAEA</sequence>
<feature type="region of interest" description="Disordered" evidence="1">
    <location>
        <begin position="56"/>
        <end position="75"/>
    </location>
</feature>
<evidence type="ECO:0000256" key="1">
    <source>
        <dbReference type="SAM" id="MobiDB-lite"/>
    </source>
</evidence>
<evidence type="ECO:0000313" key="3">
    <source>
        <dbReference type="Proteomes" id="UP000233551"/>
    </source>
</evidence>
<accession>A0A2I0LC50</accession>
<gene>
    <name evidence="2" type="ORF">CRG98_001310</name>
</gene>
<dbReference type="Proteomes" id="UP000233551">
    <property type="component" value="Unassembled WGS sequence"/>
</dbReference>
<organism evidence="2 3">
    <name type="scientific">Punica granatum</name>
    <name type="common">Pomegranate</name>
    <dbReference type="NCBI Taxonomy" id="22663"/>
    <lineage>
        <taxon>Eukaryota</taxon>
        <taxon>Viridiplantae</taxon>
        <taxon>Streptophyta</taxon>
        <taxon>Embryophyta</taxon>
        <taxon>Tracheophyta</taxon>
        <taxon>Spermatophyta</taxon>
        <taxon>Magnoliopsida</taxon>
        <taxon>eudicotyledons</taxon>
        <taxon>Gunneridae</taxon>
        <taxon>Pentapetalae</taxon>
        <taxon>rosids</taxon>
        <taxon>malvids</taxon>
        <taxon>Myrtales</taxon>
        <taxon>Lythraceae</taxon>
        <taxon>Punica</taxon>
    </lineage>
</organism>
<comment type="caution">
    <text evidence="2">The sequence shown here is derived from an EMBL/GenBank/DDBJ whole genome shotgun (WGS) entry which is preliminary data.</text>
</comment>
<protein>
    <submittedName>
        <fullName evidence="2">Uncharacterized protein</fullName>
    </submittedName>
</protein>
<dbReference type="EMBL" id="PGOL01000056">
    <property type="protein sequence ID" value="PKI78252.1"/>
    <property type="molecule type" value="Genomic_DNA"/>
</dbReference>
<proteinExistence type="predicted"/>
<reference evidence="2 3" key="1">
    <citation type="submission" date="2017-11" db="EMBL/GenBank/DDBJ databases">
        <title>De-novo sequencing of pomegranate (Punica granatum L.) genome.</title>
        <authorList>
            <person name="Akparov Z."/>
            <person name="Amiraslanov A."/>
            <person name="Hajiyeva S."/>
            <person name="Abbasov M."/>
            <person name="Kaur K."/>
            <person name="Hamwieh A."/>
            <person name="Solovyev V."/>
            <person name="Salamov A."/>
            <person name="Braich B."/>
            <person name="Kosarev P."/>
            <person name="Mahmoud A."/>
            <person name="Hajiyev E."/>
            <person name="Babayeva S."/>
            <person name="Izzatullayeva V."/>
            <person name="Mammadov A."/>
            <person name="Mammadov A."/>
            <person name="Sharifova S."/>
            <person name="Ojaghi J."/>
            <person name="Eynullazada K."/>
            <person name="Bayramov B."/>
            <person name="Abdulazimova A."/>
            <person name="Shahmuradov I."/>
        </authorList>
    </citation>
    <scope>NUCLEOTIDE SEQUENCE [LARGE SCALE GENOMIC DNA]</scope>
    <source>
        <strain evidence="3">cv. AG2017</strain>
        <tissue evidence="2">Leaf</tissue>
    </source>
</reference>
<dbReference type="AlphaFoldDB" id="A0A2I0LC50"/>
<keyword evidence="3" id="KW-1185">Reference proteome</keyword>